<dbReference type="Proteomes" id="UP000095286">
    <property type="component" value="Unplaced"/>
</dbReference>
<accession>A0AC35TJD9</accession>
<sequence>MVIKMKLLIFICLFVELECFYRYRRQAFPPNPAPYQPRFTDYNLPPYYNPYPGRDASDISGPAFPMTSTYNMGVDVNPGTRVSVDGNLNIPIPGWGIDDLKGGIRVGRPNVRASYGQLLNPINTFKLSPETIETIAQSPQFNEARDKLPSEPVAVLPGNFVPLRCKKPMCNNFVNTAAFGLEVERSLAYFVDGGIDFAVPVERNGVGYRMPLSGGINAGLEPIVIGYGQQFGPTIPDHFERKVNRKKSSLSDIPH</sequence>
<organism evidence="1 2">
    <name type="scientific">Rhabditophanes sp. KR3021</name>
    <dbReference type="NCBI Taxonomy" id="114890"/>
    <lineage>
        <taxon>Eukaryota</taxon>
        <taxon>Metazoa</taxon>
        <taxon>Ecdysozoa</taxon>
        <taxon>Nematoda</taxon>
        <taxon>Chromadorea</taxon>
        <taxon>Rhabditida</taxon>
        <taxon>Tylenchina</taxon>
        <taxon>Panagrolaimomorpha</taxon>
        <taxon>Strongyloidoidea</taxon>
        <taxon>Alloionematidae</taxon>
        <taxon>Rhabditophanes</taxon>
    </lineage>
</organism>
<name>A0AC35TJD9_9BILA</name>
<protein>
    <submittedName>
        <fullName evidence="2">DUF3421 domain-containing protein</fullName>
    </submittedName>
</protein>
<dbReference type="WBParaSite" id="RSKR_0000111000.1">
    <property type="protein sequence ID" value="RSKR_0000111000.1"/>
    <property type="gene ID" value="RSKR_0000111000"/>
</dbReference>
<evidence type="ECO:0000313" key="1">
    <source>
        <dbReference type="Proteomes" id="UP000095286"/>
    </source>
</evidence>
<proteinExistence type="predicted"/>
<reference evidence="2" key="1">
    <citation type="submission" date="2016-11" db="UniProtKB">
        <authorList>
            <consortium name="WormBaseParasite"/>
        </authorList>
    </citation>
    <scope>IDENTIFICATION</scope>
    <source>
        <strain evidence="2">KR3021</strain>
    </source>
</reference>
<evidence type="ECO:0000313" key="2">
    <source>
        <dbReference type="WBParaSite" id="RSKR_0000111000.1"/>
    </source>
</evidence>